<dbReference type="PROSITE" id="PS00674">
    <property type="entry name" value="AAA"/>
    <property type="match status" value="1"/>
</dbReference>
<gene>
    <name evidence="7" type="ORF">CLUMA_CG017938</name>
</gene>
<dbReference type="STRING" id="568069.A0A1J1IXL0"/>
<dbReference type="OrthoDB" id="10251136at2759"/>
<evidence type="ECO:0000313" key="7">
    <source>
        <dbReference type="EMBL" id="CRL04887.1"/>
    </source>
</evidence>
<evidence type="ECO:0000259" key="6">
    <source>
        <dbReference type="SMART" id="SM00382"/>
    </source>
</evidence>
<feature type="domain" description="AAA+ ATPase" evidence="6">
    <location>
        <begin position="338"/>
        <end position="474"/>
    </location>
</feature>
<dbReference type="AlphaFoldDB" id="A0A1J1IXL0"/>
<dbReference type="EMBL" id="CVRI01000063">
    <property type="protein sequence ID" value="CRL04887.1"/>
    <property type="molecule type" value="Genomic_DNA"/>
</dbReference>
<accession>A0A1J1IXL0</accession>
<evidence type="ECO:0000256" key="4">
    <source>
        <dbReference type="RuleBase" id="RU003651"/>
    </source>
</evidence>
<dbReference type="GO" id="GO:0000070">
    <property type="term" value="P:mitotic sister chromatid segregation"/>
    <property type="evidence" value="ECO:0007669"/>
    <property type="project" value="UniProtKB-ARBA"/>
</dbReference>
<dbReference type="InterPro" id="IPR041569">
    <property type="entry name" value="AAA_lid_3"/>
</dbReference>
<comment type="similarity">
    <text evidence="1 4">Belongs to the AAA ATPase family.</text>
</comment>
<protein>
    <submittedName>
        <fullName evidence="7">CLUMA_CG017938, isoform A</fullName>
    </submittedName>
</protein>
<proteinExistence type="inferred from homology"/>
<dbReference type="GO" id="GO:0005813">
    <property type="term" value="C:centrosome"/>
    <property type="evidence" value="ECO:0007669"/>
    <property type="project" value="UniProtKB-ARBA"/>
</dbReference>
<dbReference type="InterPro" id="IPR003960">
    <property type="entry name" value="ATPase_AAA_CS"/>
</dbReference>
<reference evidence="7 8" key="1">
    <citation type="submission" date="2015-04" db="EMBL/GenBank/DDBJ databases">
        <authorList>
            <person name="Syromyatnikov M.Y."/>
            <person name="Popov V.N."/>
        </authorList>
    </citation>
    <scope>NUCLEOTIDE SEQUENCE [LARGE SCALE GENOMIC DNA]</scope>
</reference>
<dbReference type="GO" id="GO:0016887">
    <property type="term" value="F:ATP hydrolysis activity"/>
    <property type="evidence" value="ECO:0007669"/>
    <property type="project" value="InterPro"/>
</dbReference>
<evidence type="ECO:0000256" key="3">
    <source>
        <dbReference type="ARBA" id="ARBA00022840"/>
    </source>
</evidence>
<feature type="region of interest" description="Disordered" evidence="5">
    <location>
        <begin position="172"/>
        <end position="195"/>
    </location>
</feature>
<feature type="compositionally biased region" description="Basic and acidic residues" evidence="5">
    <location>
        <begin position="174"/>
        <end position="188"/>
    </location>
</feature>
<dbReference type="GO" id="GO:0008568">
    <property type="term" value="F:microtubule severing ATPase activity"/>
    <property type="evidence" value="ECO:0007669"/>
    <property type="project" value="UniProtKB-ARBA"/>
</dbReference>
<dbReference type="GO" id="GO:0051013">
    <property type="term" value="P:microtubule severing"/>
    <property type="evidence" value="ECO:0007669"/>
    <property type="project" value="UniProtKB-ARBA"/>
</dbReference>
<dbReference type="InterPro" id="IPR015415">
    <property type="entry name" value="Spast_Vps4_C"/>
</dbReference>
<dbReference type="GO" id="GO:0005694">
    <property type="term" value="C:chromosome"/>
    <property type="evidence" value="ECO:0007669"/>
    <property type="project" value="UniProtKB-ARBA"/>
</dbReference>
<keyword evidence="3 4" id="KW-0067">ATP-binding</keyword>
<evidence type="ECO:0000256" key="2">
    <source>
        <dbReference type="ARBA" id="ARBA00022741"/>
    </source>
</evidence>
<dbReference type="SMART" id="SM00382">
    <property type="entry name" value="AAA"/>
    <property type="match status" value="1"/>
</dbReference>
<dbReference type="InterPro" id="IPR050304">
    <property type="entry name" value="MT-severing_AAA_ATPase"/>
</dbReference>
<dbReference type="GO" id="GO:0005524">
    <property type="term" value="F:ATP binding"/>
    <property type="evidence" value="ECO:0007669"/>
    <property type="project" value="UniProtKB-KW"/>
</dbReference>
<evidence type="ECO:0000256" key="1">
    <source>
        <dbReference type="ARBA" id="ARBA00006914"/>
    </source>
</evidence>
<dbReference type="SUPFAM" id="SSF52540">
    <property type="entry name" value="P-loop containing nucleoside triphosphate hydrolases"/>
    <property type="match status" value="1"/>
</dbReference>
<dbReference type="Gene3D" id="1.10.8.60">
    <property type="match status" value="1"/>
</dbReference>
<dbReference type="InterPro" id="IPR003959">
    <property type="entry name" value="ATPase_AAA_core"/>
</dbReference>
<dbReference type="PANTHER" id="PTHR23074:SF17">
    <property type="entry name" value="FIDGETIN-LIKE PROTEIN 1"/>
    <property type="match status" value="1"/>
</dbReference>
<dbReference type="Pfam" id="PF09336">
    <property type="entry name" value="Vps4_C"/>
    <property type="match status" value="1"/>
</dbReference>
<dbReference type="Pfam" id="PF00004">
    <property type="entry name" value="AAA"/>
    <property type="match status" value="1"/>
</dbReference>
<dbReference type="InterPro" id="IPR003593">
    <property type="entry name" value="AAA+_ATPase"/>
</dbReference>
<dbReference type="InterPro" id="IPR027417">
    <property type="entry name" value="P-loop_NTPase"/>
</dbReference>
<organism evidence="7 8">
    <name type="scientific">Clunio marinus</name>
    <dbReference type="NCBI Taxonomy" id="568069"/>
    <lineage>
        <taxon>Eukaryota</taxon>
        <taxon>Metazoa</taxon>
        <taxon>Ecdysozoa</taxon>
        <taxon>Arthropoda</taxon>
        <taxon>Hexapoda</taxon>
        <taxon>Insecta</taxon>
        <taxon>Pterygota</taxon>
        <taxon>Neoptera</taxon>
        <taxon>Endopterygota</taxon>
        <taxon>Diptera</taxon>
        <taxon>Nematocera</taxon>
        <taxon>Chironomoidea</taxon>
        <taxon>Chironomidae</taxon>
        <taxon>Clunio</taxon>
    </lineage>
</organism>
<keyword evidence="2 4" id="KW-0547">Nucleotide-binding</keyword>
<dbReference type="FunFam" id="1.10.8.60:FF:000022">
    <property type="entry name" value="Fidgetin like 1"/>
    <property type="match status" value="1"/>
</dbReference>
<sequence length="579" mass="66035">MTDNNSDSQSINFFRRTAVAFLETLKNNKESEAVACSNKIFDNFIDFTSSEEYKNNQPDHGADYTPKSGLTDEFLLDFPTNSTRSITDEDAQMFAGLFKRDKPSIKNDDLVLEVIPPFKNPSVVKQKSQSTSNSFMFKKKESFEPSQRSSNKILAQNQEPVNYSEVFSKIFRPNKPETEKSTKSEQETPKAFYPDFESARQIHVIQNRKRGIQDEDNPRNSKIPSNFNHKNEKLSDNSHTKTLGLRMSMNSQFKPPFKKKEAEKMEIDNENEAEMVDDPRLKGIEPKILDSIKREVIDTTKKVQWSDIAGLIKAKQTIQEAVVLPLLRPEIFQGLRTIPKGILLFGPPGTGKTLIGKCVATHARATFFSISASSLTSKWIGEGEKMVKALFLYARVKQPSVIFIDEIDSLLSKRSESEHESSRRMKTEFLVQLDGAHTNDKDRILLIGATNRPQELDDAARRRFTRRLYIPLPEFQARHELLVNLVSMNDNNLSDYDINEITNSTEGYSGADIKELCSEASMQPIRELSQTQILDITISKIRAMNINDFRRSLKHVKASVSMEDLQQYIDWNERFGSTA</sequence>
<name>A0A1J1IXL0_9DIPT</name>
<feature type="region of interest" description="Disordered" evidence="5">
    <location>
        <begin position="210"/>
        <end position="237"/>
    </location>
</feature>
<evidence type="ECO:0000313" key="8">
    <source>
        <dbReference type="Proteomes" id="UP000183832"/>
    </source>
</evidence>
<dbReference type="Pfam" id="PF17862">
    <property type="entry name" value="AAA_lid_3"/>
    <property type="match status" value="1"/>
</dbReference>
<evidence type="ECO:0000256" key="5">
    <source>
        <dbReference type="SAM" id="MobiDB-lite"/>
    </source>
</evidence>
<dbReference type="FunFam" id="3.40.50.300:FF:000093">
    <property type="entry name" value="Fidgetin-like 1"/>
    <property type="match status" value="1"/>
</dbReference>
<dbReference type="PANTHER" id="PTHR23074">
    <property type="entry name" value="AAA DOMAIN-CONTAINING"/>
    <property type="match status" value="1"/>
</dbReference>
<dbReference type="GO" id="GO:0031114">
    <property type="term" value="P:regulation of microtubule depolymerization"/>
    <property type="evidence" value="ECO:0007669"/>
    <property type="project" value="UniProtKB-ARBA"/>
</dbReference>
<keyword evidence="8" id="KW-1185">Reference proteome</keyword>
<dbReference type="Proteomes" id="UP000183832">
    <property type="component" value="Unassembled WGS sequence"/>
</dbReference>
<dbReference type="Gene3D" id="3.40.50.300">
    <property type="entry name" value="P-loop containing nucleotide triphosphate hydrolases"/>
    <property type="match status" value="1"/>
</dbReference>